<dbReference type="InterPro" id="IPR050117">
    <property type="entry name" value="MAPK"/>
</dbReference>
<keyword evidence="3 6" id="KW-0547">Nucleotide-binding</keyword>
<evidence type="ECO:0000256" key="4">
    <source>
        <dbReference type="ARBA" id="ARBA00022777"/>
    </source>
</evidence>
<evidence type="ECO:0000256" key="7">
    <source>
        <dbReference type="SAM" id="MobiDB-lite"/>
    </source>
</evidence>
<gene>
    <name evidence="9" type="ORF">Scep_027644</name>
</gene>
<dbReference type="PROSITE" id="PS50011">
    <property type="entry name" value="PROTEIN_KINASE_DOM"/>
    <property type="match status" value="1"/>
</dbReference>
<evidence type="ECO:0000256" key="1">
    <source>
        <dbReference type="ARBA" id="ARBA00022527"/>
    </source>
</evidence>
<dbReference type="PROSITE" id="PS00107">
    <property type="entry name" value="PROTEIN_KINASE_ATP"/>
    <property type="match status" value="1"/>
</dbReference>
<sequence length="650" mass="73744">MEDKLGEGSFGSVWRATDKRNTETVAIKFSKDHITSWEQCMNMIEIKSSVNLGRHPNIVHLKEVFMENNNAYLIFENMDCSLLHLMNRRCPRVFQENEVRHYMFQLLMGLAHMHQQGYVHRDLKPENVLVDFDGLHVKIADLGMAIKVSKSSPTGVAEYVTTRWYRAPEVLLGLPHGPAMDMWAMGCIMAELFTFQPLFLGSNSADQIDKICGVIGRPSLKMWEEGVRRAYQLGFRFRAMSMHAGFVDGECRRRCLIQVLKIGQVSSVEDQKRCGTRLGRPFPEFYDDEEMDAIEPLISYIGELRMAQGMRKLMVDTFPQEDPFTLLVPEGFDINMRRRSNWLSKSVGRSGVRPGDWDEGEGEDQARRSFWVYLGEKGKFGLTTTQRDGVGEAAQIYRELVRLGAEMRVIDVGASRVDYDGSRSPNSIIRLVTAFWSTPRVVQAIRLAAIENSSSTLSSTPERPRIDLPPLGPLIFEATDSSETPPTVNELYLHLHTVNHDGMTFIDTRSERFYDRLQRRRLELTQATPDQSVDDEAVYLNVAGECPKGRVYGLGSLGRKKRRYADPGASTSQMPDMVPRSEFNVVAEQLRKVMEFMHQHLGMNMDGAGLSQQQPPPPPPPPPPHDQQQPPQIDPVDPPQQGDNVERETQ</sequence>
<dbReference type="EMBL" id="JBBNAG010000012">
    <property type="protein sequence ID" value="KAK9088562.1"/>
    <property type="molecule type" value="Genomic_DNA"/>
</dbReference>
<reference evidence="9 10" key="1">
    <citation type="submission" date="2024-01" db="EMBL/GenBank/DDBJ databases">
        <title>Genome assemblies of Stephania.</title>
        <authorList>
            <person name="Yang L."/>
        </authorList>
    </citation>
    <scope>NUCLEOTIDE SEQUENCE [LARGE SCALE GENOMIC DNA]</scope>
    <source>
        <strain evidence="9">JXDWG</strain>
        <tissue evidence="9">Leaf</tissue>
    </source>
</reference>
<evidence type="ECO:0000256" key="6">
    <source>
        <dbReference type="PROSITE-ProRule" id="PRU10141"/>
    </source>
</evidence>
<keyword evidence="1" id="KW-0723">Serine/threonine-protein kinase</keyword>
<protein>
    <recommendedName>
        <fullName evidence="8">Protein kinase domain-containing protein</fullName>
    </recommendedName>
</protein>
<keyword evidence="4" id="KW-0418">Kinase</keyword>
<accession>A0AAP0ECY3</accession>
<evidence type="ECO:0000259" key="8">
    <source>
        <dbReference type="PROSITE" id="PS50011"/>
    </source>
</evidence>
<dbReference type="InterPro" id="IPR011009">
    <property type="entry name" value="Kinase-like_dom_sf"/>
</dbReference>
<dbReference type="Pfam" id="PF03004">
    <property type="entry name" value="Transposase_24"/>
    <property type="match status" value="1"/>
</dbReference>
<evidence type="ECO:0000256" key="5">
    <source>
        <dbReference type="ARBA" id="ARBA00022840"/>
    </source>
</evidence>
<dbReference type="Gene3D" id="1.10.510.10">
    <property type="entry name" value="Transferase(Phosphotransferase) domain 1"/>
    <property type="match status" value="1"/>
</dbReference>
<dbReference type="InterPro" id="IPR004252">
    <property type="entry name" value="Probable_transposase_24"/>
</dbReference>
<dbReference type="PANTHER" id="PTHR24055">
    <property type="entry name" value="MITOGEN-ACTIVATED PROTEIN KINASE"/>
    <property type="match status" value="1"/>
</dbReference>
<keyword evidence="5 6" id="KW-0067">ATP-binding</keyword>
<feature type="compositionally biased region" description="Pro residues" evidence="7">
    <location>
        <begin position="614"/>
        <end position="625"/>
    </location>
</feature>
<comment type="caution">
    <text evidence="9">The sequence shown here is derived from an EMBL/GenBank/DDBJ whole genome shotgun (WGS) entry which is preliminary data.</text>
</comment>
<dbReference type="InterPro" id="IPR000719">
    <property type="entry name" value="Prot_kinase_dom"/>
</dbReference>
<dbReference type="SMART" id="SM00220">
    <property type="entry name" value="S_TKc"/>
    <property type="match status" value="1"/>
</dbReference>
<keyword evidence="2" id="KW-0808">Transferase</keyword>
<evidence type="ECO:0000313" key="9">
    <source>
        <dbReference type="EMBL" id="KAK9088562.1"/>
    </source>
</evidence>
<dbReference type="SUPFAM" id="SSF56112">
    <property type="entry name" value="Protein kinase-like (PK-like)"/>
    <property type="match status" value="1"/>
</dbReference>
<dbReference type="GO" id="GO:0005524">
    <property type="term" value="F:ATP binding"/>
    <property type="evidence" value="ECO:0007669"/>
    <property type="project" value="UniProtKB-UniRule"/>
</dbReference>
<feature type="binding site" evidence="6">
    <location>
        <position position="28"/>
    </location>
    <ligand>
        <name>ATP</name>
        <dbReference type="ChEBI" id="CHEBI:30616"/>
    </ligand>
</feature>
<feature type="domain" description="Protein kinase" evidence="8">
    <location>
        <begin position="1"/>
        <end position="325"/>
    </location>
</feature>
<evidence type="ECO:0000256" key="2">
    <source>
        <dbReference type="ARBA" id="ARBA00022679"/>
    </source>
</evidence>
<organism evidence="9 10">
    <name type="scientific">Stephania cephalantha</name>
    <dbReference type="NCBI Taxonomy" id="152367"/>
    <lineage>
        <taxon>Eukaryota</taxon>
        <taxon>Viridiplantae</taxon>
        <taxon>Streptophyta</taxon>
        <taxon>Embryophyta</taxon>
        <taxon>Tracheophyta</taxon>
        <taxon>Spermatophyta</taxon>
        <taxon>Magnoliopsida</taxon>
        <taxon>Ranunculales</taxon>
        <taxon>Menispermaceae</taxon>
        <taxon>Menispermoideae</taxon>
        <taxon>Cissampelideae</taxon>
        <taxon>Stephania</taxon>
    </lineage>
</organism>
<dbReference type="InterPro" id="IPR017441">
    <property type="entry name" value="Protein_kinase_ATP_BS"/>
</dbReference>
<feature type="region of interest" description="Disordered" evidence="7">
    <location>
        <begin position="605"/>
        <end position="650"/>
    </location>
</feature>
<dbReference type="GO" id="GO:0004674">
    <property type="term" value="F:protein serine/threonine kinase activity"/>
    <property type="evidence" value="ECO:0007669"/>
    <property type="project" value="UniProtKB-KW"/>
</dbReference>
<evidence type="ECO:0000313" key="10">
    <source>
        <dbReference type="Proteomes" id="UP001419268"/>
    </source>
</evidence>
<dbReference type="Proteomes" id="UP001419268">
    <property type="component" value="Unassembled WGS sequence"/>
</dbReference>
<keyword evidence="10" id="KW-1185">Reference proteome</keyword>
<evidence type="ECO:0000256" key="3">
    <source>
        <dbReference type="ARBA" id="ARBA00022741"/>
    </source>
</evidence>
<dbReference type="Pfam" id="PF00069">
    <property type="entry name" value="Pkinase"/>
    <property type="match status" value="1"/>
</dbReference>
<dbReference type="PROSITE" id="PS00108">
    <property type="entry name" value="PROTEIN_KINASE_ST"/>
    <property type="match status" value="1"/>
</dbReference>
<proteinExistence type="predicted"/>
<dbReference type="FunFam" id="1.10.510.10:FF:000624">
    <property type="entry name" value="Mitogen-activated protein kinase"/>
    <property type="match status" value="1"/>
</dbReference>
<dbReference type="AlphaFoldDB" id="A0AAP0ECY3"/>
<dbReference type="InterPro" id="IPR008271">
    <property type="entry name" value="Ser/Thr_kinase_AS"/>
</dbReference>
<name>A0AAP0ECY3_9MAGN</name>